<keyword evidence="2" id="KW-1185">Reference proteome</keyword>
<dbReference type="InterPro" id="IPR046080">
    <property type="entry name" value="DUF6098"/>
</dbReference>
<dbReference type="RefSeq" id="WP_345491182.1">
    <property type="nucleotide sequence ID" value="NZ_BAAAWU010000001.1"/>
</dbReference>
<name>A0ABV5QUE2_9ACTN</name>
<reference evidence="1 2" key="1">
    <citation type="submission" date="2024-09" db="EMBL/GenBank/DDBJ databases">
        <authorList>
            <person name="Sun Q."/>
            <person name="Mori K."/>
        </authorList>
    </citation>
    <scope>NUCLEOTIDE SEQUENCE [LARGE SCALE GENOMIC DNA]</scope>
    <source>
        <strain evidence="1 2">JCM 4414</strain>
    </source>
</reference>
<comment type="caution">
    <text evidence="1">The sequence shown here is derived from an EMBL/GenBank/DDBJ whole genome shotgun (WGS) entry which is preliminary data.</text>
</comment>
<proteinExistence type="predicted"/>
<sequence length="150" mass="17088">MHETHAPATMTTVRSLDELTELIGTRRPLYIRWSLGPQTDLSTPTSRDGLTGVELPGLSANPLDVEDWWGDRSLRTWAARRLYDYSHLPRVRDGRVRPWLLHGREVGRGPDNEPLVRDVRPVGWVDERVIAQAEEEVARQKGPWGPLARP</sequence>
<organism evidence="1 2">
    <name type="scientific">Streptomyces roseoviridis</name>
    <dbReference type="NCBI Taxonomy" id="67361"/>
    <lineage>
        <taxon>Bacteria</taxon>
        <taxon>Bacillati</taxon>
        <taxon>Actinomycetota</taxon>
        <taxon>Actinomycetes</taxon>
        <taxon>Kitasatosporales</taxon>
        <taxon>Streptomycetaceae</taxon>
        <taxon>Streptomyces</taxon>
    </lineage>
</organism>
<dbReference type="Proteomes" id="UP001589716">
    <property type="component" value="Unassembled WGS sequence"/>
</dbReference>
<dbReference type="Pfam" id="PF19593">
    <property type="entry name" value="DUF6098"/>
    <property type="match status" value="1"/>
</dbReference>
<accession>A0ABV5QUE2</accession>
<evidence type="ECO:0000313" key="1">
    <source>
        <dbReference type="EMBL" id="MFB9556604.1"/>
    </source>
</evidence>
<gene>
    <name evidence="1" type="ORF">ACFFTP_20730</name>
</gene>
<evidence type="ECO:0000313" key="2">
    <source>
        <dbReference type="Proteomes" id="UP001589716"/>
    </source>
</evidence>
<dbReference type="EMBL" id="JBHMCT010000012">
    <property type="protein sequence ID" value="MFB9556604.1"/>
    <property type="molecule type" value="Genomic_DNA"/>
</dbReference>
<protein>
    <submittedName>
        <fullName evidence="1">DUF6098 family protein</fullName>
    </submittedName>
</protein>